<dbReference type="Proteomes" id="UP000070121">
    <property type="component" value="Unassembled WGS sequence"/>
</dbReference>
<organism evidence="1 2">
    <name type="scientific">Colletotrichum salicis</name>
    <dbReference type="NCBI Taxonomy" id="1209931"/>
    <lineage>
        <taxon>Eukaryota</taxon>
        <taxon>Fungi</taxon>
        <taxon>Dikarya</taxon>
        <taxon>Ascomycota</taxon>
        <taxon>Pezizomycotina</taxon>
        <taxon>Sordariomycetes</taxon>
        <taxon>Hypocreomycetidae</taxon>
        <taxon>Glomerellales</taxon>
        <taxon>Glomerellaceae</taxon>
        <taxon>Colletotrichum</taxon>
        <taxon>Colletotrichum acutatum species complex</taxon>
    </lineage>
</organism>
<proteinExistence type="predicted"/>
<evidence type="ECO:0000313" key="2">
    <source>
        <dbReference type="Proteomes" id="UP000070121"/>
    </source>
</evidence>
<dbReference type="EMBL" id="JFFI01000378">
    <property type="protein sequence ID" value="KXH68143.1"/>
    <property type="molecule type" value="Genomic_DNA"/>
</dbReference>
<protein>
    <submittedName>
        <fullName evidence="1">Uncharacterized protein</fullName>
    </submittedName>
</protein>
<name>A0A135V619_9PEZI</name>
<comment type="caution">
    <text evidence="1">The sequence shown here is derived from an EMBL/GenBank/DDBJ whole genome shotgun (WGS) entry which is preliminary data.</text>
</comment>
<evidence type="ECO:0000313" key="1">
    <source>
        <dbReference type="EMBL" id="KXH68143.1"/>
    </source>
</evidence>
<reference evidence="1 2" key="1">
    <citation type="submission" date="2014-02" db="EMBL/GenBank/DDBJ databases">
        <title>The genome sequence of Colletotrichum salicis CBS 607.94.</title>
        <authorList>
            <person name="Baroncelli R."/>
            <person name="Thon M.R."/>
        </authorList>
    </citation>
    <scope>NUCLEOTIDE SEQUENCE [LARGE SCALE GENOMIC DNA]</scope>
    <source>
        <strain evidence="1 2">CBS 607.94</strain>
    </source>
</reference>
<accession>A0A135V619</accession>
<gene>
    <name evidence="1" type="ORF">CSAL01_09351</name>
</gene>
<keyword evidence="2" id="KW-1185">Reference proteome</keyword>
<sequence>MGFFRRMFAFLEEGPRHASSKGKPSRSLMKAAVALNKMSRKPSSDNFRHETVVSNSIVLSQGNLVAREDNSESVMHHSVTATAEVDSTLSVSDSNINFEPEKQMAICIQSCIEPFTMTLHSSMQSLTPSKTHEAV</sequence>
<dbReference type="AlphaFoldDB" id="A0A135V619"/>